<name>A0ACB9CN31_ARCLA</name>
<reference evidence="1 2" key="2">
    <citation type="journal article" date="2022" name="Mol. Ecol. Resour.">
        <title>The genomes of chicory, endive, great burdock and yacon provide insights into Asteraceae paleo-polyploidization history and plant inulin production.</title>
        <authorList>
            <person name="Fan W."/>
            <person name="Wang S."/>
            <person name="Wang H."/>
            <person name="Wang A."/>
            <person name="Jiang F."/>
            <person name="Liu H."/>
            <person name="Zhao H."/>
            <person name="Xu D."/>
            <person name="Zhang Y."/>
        </authorList>
    </citation>
    <scope>NUCLEOTIDE SEQUENCE [LARGE SCALE GENOMIC DNA]</scope>
    <source>
        <strain evidence="2">cv. Niubang</strain>
    </source>
</reference>
<dbReference type="EMBL" id="CM042050">
    <property type="protein sequence ID" value="KAI3735477.1"/>
    <property type="molecule type" value="Genomic_DNA"/>
</dbReference>
<organism evidence="1 2">
    <name type="scientific">Arctium lappa</name>
    <name type="common">Greater burdock</name>
    <name type="synonym">Lappa major</name>
    <dbReference type="NCBI Taxonomy" id="4217"/>
    <lineage>
        <taxon>Eukaryota</taxon>
        <taxon>Viridiplantae</taxon>
        <taxon>Streptophyta</taxon>
        <taxon>Embryophyta</taxon>
        <taxon>Tracheophyta</taxon>
        <taxon>Spermatophyta</taxon>
        <taxon>Magnoliopsida</taxon>
        <taxon>eudicotyledons</taxon>
        <taxon>Gunneridae</taxon>
        <taxon>Pentapetalae</taxon>
        <taxon>asterids</taxon>
        <taxon>campanulids</taxon>
        <taxon>Asterales</taxon>
        <taxon>Asteraceae</taxon>
        <taxon>Carduoideae</taxon>
        <taxon>Cardueae</taxon>
        <taxon>Arctiinae</taxon>
        <taxon>Arctium</taxon>
    </lineage>
</organism>
<dbReference type="Proteomes" id="UP001055879">
    <property type="component" value="Linkage Group LG04"/>
</dbReference>
<protein>
    <submittedName>
        <fullName evidence="1">Uncharacterized protein</fullName>
    </submittedName>
</protein>
<evidence type="ECO:0000313" key="2">
    <source>
        <dbReference type="Proteomes" id="UP001055879"/>
    </source>
</evidence>
<comment type="caution">
    <text evidence="1">The sequence shown here is derived from an EMBL/GenBank/DDBJ whole genome shotgun (WGS) entry which is preliminary data.</text>
</comment>
<proteinExistence type="predicted"/>
<sequence>MENSEFSGSEVVVVAESQISVDVGDDFDSSFSPLESDNDDVVLAFDSMQCNSSHAVVGIIEFEDCFRAEDCFVPDVEVNDEGTFCFKGFCSSGFFPSCICSMVFRLEFVRWFLLRFFDFASRGEIEEGVMLNGSMPSRRPNKRPRAIQKQLDVIGVVSIQPFFGEEERMESERDET</sequence>
<accession>A0ACB9CN31</accession>
<gene>
    <name evidence="1" type="ORF">L6452_14976</name>
</gene>
<evidence type="ECO:0000313" key="1">
    <source>
        <dbReference type="EMBL" id="KAI3735477.1"/>
    </source>
</evidence>
<keyword evidence="2" id="KW-1185">Reference proteome</keyword>
<reference evidence="2" key="1">
    <citation type="journal article" date="2022" name="Mol. Ecol. Resour.">
        <title>The genomes of chicory, endive, great burdock and yacon provide insights into Asteraceae palaeo-polyploidization history and plant inulin production.</title>
        <authorList>
            <person name="Fan W."/>
            <person name="Wang S."/>
            <person name="Wang H."/>
            <person name="Wang A."/>
            <person name="Jiang F."/>
            <person name="Liu H."/>
            <person name="Zhao H."/>
            <person name="Xu D."/>
            <person name="Zhang Y."/>
        </authorList>
    </citation>
    <scope>NUCLEOTIDE SEQUENCE [LARGE SCALE GENOMIC DNA]</scope>
    <source>
        <strain evidence="2">cv. Niubang</strain>
    </source>
</reference>